<keyword evidence="1" id="KW-0472">Membrane</keyword>
<keyword evidence="3" id="KW-1185">Reference proteome</keyword>
<comment type="caution">
    <text evidence="2">The sequence shown here is derived from an EMBL/GenBank/DDBJ whole genome shotgun (WGS) entry which is preliminary data.</text>
</comment>
<accession>A0A917PDP0</accession>
<reference evidence="2" key="1">
    <citation type="journal article" date="2014" name="Int. J. Syst. Evol. Microbiol.">
        <title>Complete genome sequence of Corynebacterium casei LMG S-19264T (=DSM 44701T), isolated from a smear-ripened cheese.</title>
        <authorList>
            <consortium name="US DOE Joint Genome Institute (JGI-PGF)"/>
            <person name="Walter F."/>
            <person name="Albersmeier A."/>
            <person name="Kalinowski J."/>
            <person name="Ruckert C."/>
        </authorList>
    </citation>
    <scope>NUCLEOTIDE SEQUENCE</scope>
    <source>
        <strain evidence="2">JCM 14371</strain>
    </source>
</reference>
<gene>
    <name evidence="2" type="ORF">GCM10008939_15550</name>
</gene>
<reference evidence="2" key="2">
    <citation type="submission" date="2020-09" db="EMBL/GenBank/DDBJ databases">
        <authorList>
            <person name="Sun Q."/>
            <person name="Ohkuma M."/>
        </authorList>
    </citation>
    <scope>NUCLEOTIDE SEQUENCE</scope>
    <source>
        <strain evidence="2">JCM 14371</strain>
    </source>
</reference>
<feature type="transmembrane region" description="Helical" evidence="1">
    <location>
        <begin position="54"/>
        <end position="76"/>
    </location>
</feature>
<dbReference type="AlphaFoldDB" id="A0A917PDP0"/>
<evidence type="ECO:0000256" key="1">
    <source>
        <dbReference type="SAM" id="Phobius"/>
    </source>
</evidence>
<dbReference type="Proteomes" id="UP000635726">
    <property type="component" value="Unassembled WGS sequence"/>
</dbReference>
<name>A0A917PDP0_9DEIO</name>
<evidence type="ECO:0000313" key="3">
    <source>
        <dbReference type="Proteomes" id="UP000635726"/>
    </source>
</evidence>
<proteinExistence type="predicted"/>
<organism evidence="2 3">
    <name type="scientific">Deinococcus aquiradiocola</name>
    <dbReference type="NCBI Taxonomy" id="393059"/>
    <lineage>
        <taxon>Bacteria</taxon>
        <taxon>Thermotogati</taxon>
        <taxon>Deinococcota</taxon>
        <taxon>Deinococci</taxon>
        <taxon>Deinococcales</taxon>
        <taxon>Deinococcaceae</taxon>
        <taxon>Deinococcus</taxon>
    </lineage>
</organism>
<keyword evidence="1" id="KW-1133">Transmembrane helix</keyword>
<keyword evidence="1" id="KW-0812">Transmembrane</keyword>
<protein>
    <submittedName>
        <fullName evidence="2">Uncharacterized protein</fullName>
    </submittedName>
</protein>
<evidence type="ECO:0000313" key="2">
    <source>
        <dbReference type="EMBL" id="GGJ72068.1"/>
    </source>
</evidence>
<dbReference type="RefSeq" id="WP_188961957.1">
    <property type="nucleotide sequence ID" value="NZ_BMOE01000004.1"/>
</dbReference>
<sequence length="116" mass="11736">MIAVKWWLLAFSLLALALAWEVHEAAVALAALLTPQAGETVPGSGYRASFTGTGVTLSGAVLPGRVAATVCALLGWRAWRASRAARNALAVLFAALLLAGGPLASVLATLLTGSAP</sequence>
<dbReference type="EMBL" id="BMOE01000004">
    <property type="protein sequence ID" value="GGJ72068.1"/>
    <property type="molecule type" value="Genomic_DNA"/>
</dbReference>
<feature type="transmembrane region" description="Helical" evidence="1">
    <location>
        <begin position="88"/>
        <end position="111"/>
    </location>
</feature>